<keyword evidence="3" id="KW-1185">Reference proteome</keyword>
<gene>
    <name evidence="2" type="ORF">HMP0721_2234</name>
</gene>
<dbReference type="OrthoDB" id="5753718at2"/>
<keyword evidence="1" id="KW-0812">Transmembrane</keyword>
<keyword evidence="1" id="KW-0472">Membrane</keyword>
<feature type="transmembrane region" description="Helical" evidence="1">
    <location>
        <begin position="76"/>
        <end position="95"/>
    </location>
</feature>
<feature type="transmembrane region" description="Helical" evidence="1">
    <location>
        <begin position="35"/>
        <end position="64"/>
    </location>
</feature>
<keyword evidence="1" id="KW-1133">Transmembrane helix</keyword>
<proteinExistence type="predicted"/>
<accession>E6MJP9</accession>
<dbReference type="Proteomes" id="UP000004754">
    <property type="component" value="Unassembled WGS sequence"/>
</dbReference>
<evidence type="ECO:0000313" key="2">
    <source>
        <dbReference type="EMBL" id="EFV00785.1"/>
    </source>
</evidence>
<sequence length="266" mass="27966">MVVGLGIVFIVCLAFTTRGQTEKIAATLAFNALVIIAAAAALLLGAGVMAVSAASMMGMLLLTLFYQNGVNAKTKAVFIAMLVVIAVMAVCVWWVCRRAGIYGLNERTWEEDEILMMNLHLRIDMLAVGVFVMLMGLLGAAKDSAMAVASGTFEVMRCHPGMSRAAIVRSGMAIGRDVLGITINTLFFAAIGESLLLVQLYFDCHYSLGALLNAKSLFQAAMPVLVGGIGVELSIPVTAAVMAVYGVRKIRQSAESEAPGEGPAAG</sequence>
<protein>
    <submittedName>
        <fullName evidence="2">YibE/F-like protein</fullName>
    </submittedName>
</protein>
<dbReference type="HOGENOM" id="CLU_071016_0_0_9"/>
<evidence type="ECO:0000256" key="1">
    <source>
        <dbReference type="SAM" id="Phobius"/>
    </source>
</evidence>
<reference evidence="2 3" key="1">
    <citation type="submission" date="2010-12" db="EMBL/GenBank/DDBJ databases">
        <authorList>
            <person name="Muzny D."/>
            <person name="Qin X."/>
            <person name="Deng J."/>
            <person name="Jiang H."/>
            <person name="Liu Y."/>
            <person name="Qu J."/>
            <person name="Song X.-Z."/>
            <person name="Zhang L."/>
            <person name="Thornton R."/>
            <person name="Coyle M."/>
            <person name="Francisco L."/>
            <person name="Jackson L."/>
            <person name="Javaid M."/>
            <person name="Korchina V."/>
            <person name="Kovar C."/>
            <person name="Mata R."/>
            <person name="Mathew T."/>
            <person name="Ngo R."/>
            <person name="Nguyen L."/>
            <person name="Nguyen N."/>
            <person name="Okwuonu G."/>
            <person name="Ongeri F."/>
            <person name="Pham C."/>
            <person name="Simmons D."/>
            <person name="Wilczek-Boney K."/>
            <person name="Hale W."/>
            <person name="Jakkamsetti A."/>
            <person name="Pham P."/>
            <person name="Ruth R."/>
            <person name="San Lucas F."/>
            <person name="Warren J."/>
            <person name="Zhang J."/>
            <person name="Zhao Z."/>
            <person name="Zhou C."/>
            <person name="Zhu D."/>
            <person name="Lee S."/>
            <person name="Bess C."/>
            <person name="Blankenburg K."/>
            <person name="Forbes L."/>
            <person name="Fu Q."/>
            <person name="Gubbala S."/>
            <person name="Hirani K."/>
            <person name="Jayaseelan J.C."/>
            <person name="Lara F."/>
            <person name="Munidasa M."/>
            <person name="Palculict T."/>
            <person name="Patil S."/>
            <person name="Pu L.-L."/>
            <person name="Saada N."/>
            <person name="Tang L."/>
            <person name="Weissenberger G."/>
            <person name="Zhu Y."/>
            <person name="Hemphill L."/>
            <person name="Shang Y."/>
            <person name="Youmans B."/>
            <person name="Ayvaz T."/>
            <person name="Ross M."/>
            <person name="Santibanez J."/>
            <person name="Aqrawi P."/>
            <person name="Gross S."/>
            <person name="Joshi V."/>
            <person name="Fowler G."/>
            <person name="Nazareth L."/>
            <person name="Reid J."/>
            <person name="Worley K."/>
            <person name="Petrosino J."/>
            <person name="Highlander S."/>
            <person name="Gibbs R."/>
        </authorList>
    </citation>
    <scope>NUCLEOTIDE SEQUENCE [LARGE SCALE GENOMIC DNA]</scope>
    <source>
        <strain evidence="2 3">ATCC 23263</strain>
    </source>
</reference>
<dbReference type="eggNOG" id="COG5438">
    <property type="taxonomic scope" value="Bacteria"/>
</dbReference>
<evidence type="ECO:0000313" key="3">
    <source>
        <dbReference type="Proteomes" id="UP000004754"/>
    </source>
</evidence>
<dbReference type="Pfam" id="PF07907">
    <property type="entry name" value="YibE_F"/>
    <property type="match status" value="1"/>
</dbReference>
<comment type="caution">
    <text evidence="2">The sequence shown here is derived from an EMBL/GenBank/DDBJ whole genome shotgun (WGS) entry which is preliminary data.</text>
</comment>
<feature type="transmembrane region" description="Helical" evidence="1">
    <location>
        <begin position="222"/>
        <end position="247"/>
    </location>
</feature>
<feature type="transmembrane region" description="Helical" evidence="1">
    <location>
        <begin position="178"/>
        <end position="202"/>
    </location>
</feature>
<feature type="transmembrane region" description="Helical" evidence="1">
    <location>
        <begin position="115"/>
        <end position="138"/>
    </location>
</feature>
<dbReference type="EMBL" id="AEQN01000028">
    <property type="protein sequence ID" value="EFV00785.1"/>
    <property type="molecule type" value="Genomic_DNA"/>
</dbReference>
<dbReference type="PANTHER" id="PTHR41771">
    <property type="entry name" value="MEMBRANE PROTEIN-RELATED"/>
    <property type="match status" value="1"/>
</dbReference>
<dbReference type="AlphaFoldDB" id="E6MJP9"/>
<dbReference type="RefSeq" id="WP_006599656.1">
    <property type="nucleotide sequence ID" value="NZ_GL622359.1"/>
</dbReference>
<dbReference type="InterPro" id="IPR012507">
    <property type="entry name" value="YibE_F"/>
</dbReference>
<organism evidence="2 3">
    <name type="scientific">Pseudoramibacter alactolyticus ATCC 23263</name>
    <dbReference type="NCBI Taxonomy" id="887929"/>
    <lineage>
        <taxon>Bacteria</taxon>
        <taxon>Bacillati</taxon>
        <taxon>Bacillota</taxon>
        <taxon>Clostridia</taxon>
        <taxon>Eubacteriales</taxon>
        <taxon>Eubacteriaceae</taxon>
        <taxon>Pseudoramibacter</taxon>
    </lineage>
</organism>
<dbReference type="PANTHER" id="PTHR41771:SF1">
    <property type="entry name" value="MEMBRANE PROTEIN"/>
    <property type="match status" value="1"/>
</dbReference>
<name>E6MJP9_9FIRM</name>
<dbReference type="STRING" id="887929.HMP0721_2234"/>